<proteinExistence type="predicted"/>
<accession>A0A0L0TF80</accession>
<reference evidence="2" key="2">
    <citation type="submission" date="2009-11" db="EMBL/GenBank/DDBJ databases">
        <title>The Genome Sequence of Allomyces macrogynus strain ATCC 38327.</title>
        <authorList>
            <consortium name="The Broad Institute Genome Sequencing Platform"/>
            <person name="Russ C."/>
            <person name="Cuomo C."/>
            <person name="Shea T."/>
            <person name="Young S.K."/>
            <person name="Zeng Q."/>
            <person name="Koehrsen M."/>
            <person name="Haas B."/>
            <person name="Borodovsky M."/>
            <person name="Guigo R."/>
            <person name="Alvarado L."/>
            <person name="Berlin A."/>
            <person name="Borenstein D."/>
            <person name="Chen Z."/>
            <person name="Engels R."/>
            <person name="Freedman E."/>
            <person name="Gellesch M."/>
            <person name="Goldberg J."/>
            <person name="Griggs A."/>
            <person name="Gujja S."/>
            <person name="Heiman D."/>
            <person name="Hepburn T."/>
            <person name="Howarth C."/>
            <person name="Jen D."/>
            <person name="Larson L."/>
            <person name="Lewis B."/>
            <person name="Mehta T."/>
            <person name="Park D."/>
            <person name="Pearson M."/>
            <person name="Roberts A."/>
            <person name="Saif S."/>
            <person name="Shenoy N."/>
            <person name="Sisk P."/>
            <person name="Stolte C."/>
            <person name="Sykes S."/>
            <person name="Walk T."/>
            <person name="White J."/>
            <person name="Yandava C."/>
            <person name="Burger G."/>
            <person name="Gray M.W."/>
            <person name="Holland P.W.H."/>
            <person name="King N."/>
            <person name="Lang F.B.F."/>
            <person name="Roger A.J."/>
            <person name="Ruiz-Trillo I."/>
            <person name="Lander E."/>
            <person name="Nusbaum C."/>
        </authorList>
    </citation>
    <scope>NUCLEOTIDE SEQUENCE [LARGE SCALE GENOMIC DNA]</scope>
    <source>
        <strain evidence="2">ATCC 38327</strain>
    </source>
</reference>
<organism evidence="1 2">
    <name type="scientific">Allomyces macrogynus (strain ATCC 38327)</name>
    <name type="common">Allomyces javanicus var. macrogynus</name>
    <dbReference type="NCBI Taxonomy" id="578462"/>
    <lineage>
        <taxon>Eukaryota</taxon>
        <taxon>Fungi</taxon>
        <taxon>Fungi incertae sedis</taxon>
        <taxon>Blastocladiomycota</taxon>
        <taxon>Blastocladiomycetes</taxon>
        <taxon>Blastocladiales</taxon>
        <taxon>Blastocladiaceae</taxon>
        <taxon>Allomyces</taxon>
    </lineage>
</organism>
<dbReference type="Proteomes" id="UP000054350">
    <property type="component" value="Unassembled WGS sequence"/>
</dbReference>
<reference evidence="1 2" key="1">
    <citation type="submission" date="2009-11" db="EMBL/GenBank/DDBJ databases">
        <title>Annotation of Allomyces macrogynus ATCC 38327.</title>
        <authorList>
            <consortium name="The Broad Institute Genome Sequencing Platform"/>
            <person name="Russ C."/>
            <person name="Cuomo C."/>
            <person name="Burger G."/>
            <person name="Gray M.W."/>
            <person name="Holland P.W.H."/>
            <person name="King N."/>
            <person name="Lang F.B.F."/>
            <person name="Roger A.J."/>
            <person name="Ruiz-Trillo I."/>
            <person name="Young S.K."/>
            <person name="Zeng Q."/>
            <person name="Gargeya S."/>
            <person name="Fitzgerald M."/>
            <person name="Haas B."/>
            <person name="Abouelleil A."/>
            <person name="Alvarado L."/>
            <person name="Arachchi H.M."/>
            <person name="Berlin A."/>
            <person name="Chapman S.B."/>
            <person name="Gearin G."/>
            <person name="Goldberg J."/>
            <person name="Griggs A."/>
            <person name="Gujja S."/>
            <person name="Hansen M."/>
            <person name="Heiman D."/>
            <person name="Howarth C."/>
            <person name="Larimer J."/>
            <person name="Lui A."/>
            <person name="MacDonald P.J.P."/>
            <person name="McCowen C."/>
            <person name="Montmayeur A."/>
            <person name="Murphy C."/>
            <person name="Neiman D."/>
            <person name="Pearson M."/>
            <person name="Priest M."/>
            <person name="Roberts A."/>
            <person name="Saif S."/>
            <person name="Shea T."/>
            <person name="Sisk P."/>
            <person name="Stolte C."/>
            <person name="Sykes S."/>
            <person name="Wortman J."/>
            <person name="Nusbaum C."/>
            <person name="Birren B."/>
        </authorList>
    </citation>
    <scope>NUCLEOTIDE SEQUENCE [LARGE SCALE GENOMIC DNA]</scope>
    <source>
        <strain evidence="1 2">ATCC 38327</strain>
    </source>
</reference>
<keyword evidence="2" id="KW-1185">Reference proteome</keyword>
<sequence length="80" mass="8677">MTNVHALGFQSAQRGPTVPGYPTVYLHRRSAMLPIAALAATILTRKRIGSTARGLTDLDVRAKLADAIVEFIRFGSLQAR</sequence>
<dbReference type="EMBL" id="GG745396">
    <property type="protein sequence ID" value="KNE73360.1"/>
    <property type="molecule type" value="Genomic_DNA"/>
</dbReference>
<gene>
    <name evidence="1" type="ORF">AMAG_20749</name>
</gene>
<evidence type="ECO:0000313" key="2">
    <source>
        <dbReference type="Proteomes" id="UP000054350"/>
    </source>
</evidence>
<name>A0A0L0TF80_ALLM3</name>
<dbReference type="VEuPathDB" id="FungiDB:AMAG_20749"/>
<protein>
    <submittedName>
        <fullName evidence="1">Uncharacterized protein</fullName>
    </submittedName>
</protein>
<dbReference type="AlphaFoldDB" id="A0A0L0TF80"/>
<evidence type="ECO:0000313" key="1">
    <source>
        <dbReference type="EMBL" id="KNE73360.1"/>
    </source>
</evidence>